<sequence>MRTFTDALFKQAQDLISSDLSIRKSAAALGFSEATLRNRIKKGKARENEALSPNTEHAVNISEFPQPEEEGWQLDISANPGSSRDNDPREQLTSPSDIIPFPKIKIARKRQSIKSTHLTSTRNMEKLVQDHAEKEAQLKEKERKAALKKSQGKNKKPAIMKKLFEESSSDESVAVSIHDSDTSNILSDDEYTSESLTSLEINDFILVKVHNSAQTTYRIFTAKIYQIDLFGYQVNFLKRLPHTFRFNQTEESVFVNQKDVIQKLSCSQLPKSGRFANMFHFASDLQQYVSLLD</sequence>
<protein>
    <recommendedName>
        <fullName evidence="5">HTH psq-type domain-containing protein</fullName>
    </recommendedName>
</protein>
<gene>
    <name evidence="3" type="ORF">QE152_g6653</name>
</gene>
<dbReference type="EMBL" id="JASPKY010000046">
    <property type="protein sequence ID" value="KAK9745754.1"/>
    <property type="molecule type" value="Genomic_DNA"/>
</dbReference>
<organism evidence="3 4">
    <name type="scientific">Popillia japonica</name>
    <name type="common">Japanese beetle</name>
    <dbReference type="NCBI Taxonomy" id="7064"/>
    <lineage>
        <taxon>Eukaryota</taxon>
        <taxon>Metazoa</taxon>
        <taxon>Ecdysozoa</taxon>
        <taxon>Arthropoda</taxon>
        <taxon>Hexapoda</taxon>
        <taxon>Insecta</taxon>
        <taxon>Pterygota</taxon>
        <taxon>Neoptera</taxon>
        <taxon>Endopterygota</taxon>
        <taxon>Coleoptera</taxon>
        <taxon>Polyphaga</taxon>
        <taxon>Scarabaeiformia</taxon>
        <taxon>Scarabaeidae</taxon>
        <taxon>Rutelinae</taxon>
        <taxon>Popillia</taxon>
    </lineage>
</organism>
<feature type="coiled-coil region" evidence="1">
    <location>
        <begin position="124"/>
        <end position="151"/>
    </location>
</feature>
<name>A0AAW1MDU8_POPJA</name>
<evidence type="ECO:0008006" key="5">
    <source>
        <dbReference type="Google" id="ProtNLM"/>
    </source>
</evidence>
<keyword evidence="1" id="KW-0175">Coiled coil</keyword>
<evidence type="ECO:0000256" key="2">
    <source>
        <dbReference type="SAM" id="MobiDB-lite"/>
    </source>
</evidence>
<reference evidence="3 4" key="1">
    <citation type="journal article" date="2024" name="BMC Genomics">
        <title>De novo assembly and annotation of Popillia japonica's genome with initial clues to its potential as an invasive pest.</title>
        <authorList>
            <person name="Cucini C."/>
            <person name="Boschi S."/>
            <person name="Funari R."/>
            <person name="Cardaioli E."/>
            <person name="Iannotti N."/>
            <person name="Marturano G."/>
            <person name="Paoli F."/>
            <person name="Bruttini M."/>
            <person name="Carapelli A."/>
            <person name="Frati F."/>
            <person name="Nardi F."/>
        </authorList>
    </citation>
    <scope>NUCLEOTIDE SEQUENCE [LARGE SCALE GENOMIC DNA]</scope>
    <source>
        <strain evidence="3">DMR45628</strain>
    </source>
</reference>
<accession>A0AAW1MDU8</accession>
<comment type="caution">
    <text evidence="3">The sequence shown here is derived from an EMBL/GenBank/DDBJ whole genome shotgun (WGS) entry which is preliminary data.</text>
</comment>
<dbReference type="AlphaFoldDB" id="A0AAW1MDU8"/>
<keyword evidence="4" id="KW-1185">Reference proteome</keyword>
<evidence type="ECO:0000313" key="4">
    <source>
        <dbReference type="Proteomes" id="UP001458880"/>
    </source>
</evidence>
<dbReference type="Proteomes" id="UP001458880">
    <property type="component" value="Unassembled WGS sequence"/>
</dbReference>
<feature type="region of interest" description="Disordered" evidence="2">
    <location>
        <begin position="44"/>
        <end position="99"/>
    </location>
</feature>
<proteinExistence type="predicted"/>
<evidence type="ECO:0000313" key="3">
    <source>
        <dbReference type="EMBL" id="KAK9745754.1"/>
    </source>
</evidence>
<evidence type="ECO:0000256" key="1">
    <source>
        <dbReference type="SAM" id="Coils"/>
    </source>
</evidence>